<feature type="repeat" description="NHL" evidence="2">
    <location>
        <begin position="182"/>
        <end position="221"/>
    </location>
</feature>
<dbReference type="EMBL" id="JABXWD010000096">
    <property type="protein sequence ID" value="MBV6341335.1"/>
    <property type="molecule type" value="Genomic_DNA"/>
</dbReference>
<dbReference type="Pfam" id="PF01650">
    <property type="entry name" value="Peptidase_C13"/>
    <property type="match status" value="1"/>
</dbReference>
<dbReference type="InterPro" id="IPR001096">
    <property type="entry name" value="Peptidase_C13"/>
</dbReference>
<protein>
    <recommendedName>
        <fullName evidence="5">NHL repeat containing protein</fullName>
    </recommendedName>
</protein>
<evidence type="ECO:0000256" key="2">
    <source>
        <dbReference type="PROSITE-ProRule" id="PRU00504"/>
    </source>
</evidence>
<organism evidence="3 4">
    <name type="scientific">Candidatus Magnetobacterium casense</name>
    <dbReference type="NCBI Taxonomy" id="1455061"/>
    <lineage>
        <taxon>Bacteria</taxon>
        <taxon>Pseudomonadati</taxon>
        <taxon>Nitrospirota</taxon>
        <taxon>Thermodesulfovibrionia</taxon>
        <taxon>Thermodesulfovibrionales</taxon>
        <taxon>Candidatus Magnetobacteriaceae</taxon>
        <taxon>Candidatus Magnetobacterium</taxon>
    </lineage>
</organism>
<feature type="repeat" description="NHL" evidence="2">
    <location>
        <begin position="370"/>
        <end position="409"/>
    </location>
</feature>
<dbReference type="PANTHER" id="PTHR24104:SF25">
    <property type="entry name" value="PROTEIN LIN-41"/>
    <property type="match status" value="1"/>
</dbReference>
<name>A0ABS6RYC9_9BACT</name>
<keyword evidence="1" id="KW-0677">Repeat</keyword>
<evidence type="ECO:0000256" key="1">
    <source>
        <dbReference type="ARBA" id="ARBA00022737"/>
    </source>
</evidence>
<feature type="repeat" description="NHL" evidence="2">
    <location>
        <begin position="135"/>
        <end position="174"/>
    </location>
</feature>
<dbReference type="RefSeq" id="WP_218251970.1">
    <property type="nucleotide sequence ID" value="NZ_JABXWD010000096.1"/>
</dbReference>
<dbReference type="CDD" id="cd14955">
    <property type="entry name" value="NHL_like_4"/>
    <property type="match status" value="2"/>
</dbReference>
<keyword evidence="4" id="KW-1185">Reference proteome</keyword>
<feature type="repeat" description="NHL" evidence="2">
    <location>
        <begin position="460"/>
        <end position="499"/>
    </location>
</feature>
<accession>A0ABS6RYC9</accession>
<dbReference type="InterPro" id="IPR050952">
    <property type="entry name" value="TRIM-NHL_E3_ligases"/>
</dbReference>
<feature type="repeat" description="NHL" evidence="2">
    <location>
        <begin position="550"/>
        <end position="593"/>
    </location>
</feature>
<proteinExistence type="predicted"/>
<dbReference type="InterPro" id="IPR001258">
    <property type="entry name" value="NHL_repeat"/>
</dbReference>
<evidence type="ECO:0000313" key="4">
    <source>
        <dbReference type="Proteomes" id="UP001196980"/>
    </source>
</evidence>
<dbReference type="Proteomes" id="UP001196980">
    <property type="component" value="Unassembled WGS sequence"/>
</dbReference>
<evidence type="ECO:0008006" key="5">
    <source>
        <dbReference type="Google" id="ProtNLM"/>
    </source>
</evidence>
<feature type="repeat" description="NHL" evidence="2">
    <location>
        <begin position="229"/>
        <end position="268"/>
    </location>
</feature>
<dbReference type="PANTHER" id="PTHR24104">
    <property type="entry name" value="E3 UBIQUITIN-PROTEIN LIGASE NHLRC1-RELATED"/>
    <property type="match status" value="1"/>
</dbReference>
<dbReference type="Pfam" id="PF01436">
    <property type="entry name" value="NHL"/>
    <property type="match status" value="11"/>
</dbReference>
<feature type="repeat" description="NHL" evidence="2">
    <location>
        <begin position="325"/>
        <end position="362"/>
    </location>
</feature>
<sequence>MRKRVCLHSRQLAMLLLGVVAFLWLVGIAAAQEKYVYKQMWPKLEQPWYFNSPEGVAVDTSGNVYVADTKNYRIHKFTSDDKFIAKWGSKGSGDGQFDRPYGITLDNSGNVYVADTYNNRIQKFTSDGKFITKWGSFGSGDGQFAYLQGITVDGNSNVYVVDQGNDRIQKFTSDGNFIAKWGSNGSGDGQFAYLQGIAVDGSGNVYVVDQGNGRIQKFTSDGKFITKWGSNGSYDGQFVYLHGIAVDGSGNVYVSDSSNSRINKFTSDGKFITKWGSFGSYDGQFIQPIGIAVDDSGNVYVSDSSNSRINKFTSDGKFIAKLNNWGSGDGQFSRSEGIAVDGSGNVYVVDLGNGRIQKFTSDGKFITKWGSSGSGDGQFSHPTGIAVDASGNVYVTEYNNNRIQKFTSDGKFITKWGGNEQFSAPWGIAIDGSGNVYVADFYNDRIQKFTPDGKFIAKWGSSGSGDGQFSHPTGIAVDASGNVYVADFSNYRIQKFTSDGRFIAKWGNKGSDEGQFFGPAYISLDDSGNVYVTDYANHRIQKFSYDGKFITRFGEFGSNTGQVNFPAGVSISKNGDIYVADKYNDRVQVFTLKTSTAPDKAIIVAGSGPYQNNTNNLWNATQMNATYAYYTLNRQGFDKDNIYYLTAGNSQDLDNNGLLDDMYSGVSNAKLQQAITEWAKGANNVVIYLTGHGGEGKFRINEKETLASTDLASWINTLQQDITGKITVVYDACESGSFIGDLKPTTGKERINITSTASTEEALFVNSGTVSFSYPFWSQVSSGATVYNAFKIARDTINYMKWNQTPNVDDNGNGLGNEPADGNLAETYTIGNGTQSAADMPFIGSVSPDQTLNGQQSAKIRAENVVTSDKIQKVWALIKRPDSAPSNPDEPITSLPSIDLTDIGSNAYEGTYDYFDVSGAYEIAVYAMDSKGGLSLPKATTVTQTGGASTGPKPAITANGAKDTINIKTTDTLTITVALDAGGFSGQNADWWLQALTDFGAFYYDVVGGSWSWRPGKAVTYMGPLFNLGQTEVLRMSGLPVGTYSFSFQADLTMDGKKNGQVYSDTVAVIVSQ</sequence>
<feature type="repeat" description="NHL" evidence="2">
    <location>
        <begin position="507"/>
        <end position="546"/>
    </location>
</feature>
<feature type="repeat" description="NHL" evidence="2">
    <location>
        <begin position="88"/>
        <end position="127"/>
    </location>
</feature>
<feature type="repeat" description="NHL" evidence="2">
    <location>
        <begin position="276"/>
        <end position="315"/>
    </location>
</feature>
<feature type="repeat" description="NHL" evidence="2">
    <location>
        <begin position="50"/>
        <end position="80"/>
    </location>
</feature>
<feature type="repeat" description="NHL" evidence="2">
    <location>
        <begin position="410"/>
        <end position="452"/>
    </location>
</feature>
<reference evidence="3 4" key="1">
    <citation type="journal article" date="2020" name="J Geophys Res Biogeosci">
        <title>Magnetotaxis as an Adaptation to Enable Bacterial Shuttling of Microbial Sulfur and Sulfur Cycling Across Aquatic Oxic#Anoxic Interfaces.</title>
        <authorList>
            <person name="Li J."/>
            <person name="Liu P."/>
            <person name="Wang J."/>
            <person name="Roberts A.P."/>
            <person name="Pan Y."/>
        </authorList>
    </citation>
    <scope>NUCLEOTIDE SEQUENCE [LARGE SCALE GENOMIC DNA]</scope>
    <source>
        <strain evidence="3 4">MYR-1_YQ</strain>
    </source>
</reference>
<comment type="caution">
    <text evidence="3">The sequence shown here is derived from an EMBL/GenBank/DDBJ whole genome shotgun (WGS) entry which is preliminary data.</text>
</comment>
<dbReference type="PROSITE" id="PS51125">
    <property type="entry name" value="NHL"/>
    <property type="match status" value="12"/>
</dbReference>
<evidence type="ECO:0000313" key="3">
    <source>
        <dbReference type="EMBL" id="MBV6341335.1"/>
    </source>
</evidence>
<gene>
    <name evidence="3" type="ORF">HWQ67_07035</name>
</gene>